<name>A0A0D2N2M1_HYPSF</name>
<keyword evidence="1" id="KW-0175">Coiled coil</keyword>
<dbReference type="Proteomes" id="UP000054270">
    <property type="component" value="Unassembled WGS sequence"/>
</dbReference>
<gene>
    <name evidence="2" type="ORF">HYPSUDRAFT_209482</name>
</gene>
<dbReference type="OrthoDB" id="3222645at2759"/>
<reference evidence="3" key="1">
    <citation type="submission" date="2014-04" db="EMBL/GenBank/DDBJ databases">
        <title>Evolutionary Origins and Diversification of the Mycorrhizal Mutualists.</title>
        <authorList>
            <consortium name="DOE Joint Genome Institute"/>
            <consortium name="Mycorrhizal Genomics Consortium"/>
            <person name="Kohler A."/>
            <person name="Kuo A."/>
            <person name="Nagy L.G."/>
            <person name="Floudas D."/>
            <person name="Copeland A."/>
            <person name="Barry K.W."/>
            <person name="Cichocki N."/>
            <person name="Veneault-Fourrey C."/>
            <person name="LaButti K."/>
            <person name="Lindquist E.A."/>
            <person name="Lipzen A."/>
            <person name="Lundell T."/>
            <person name="Morin E."/>
            <person name="Murat C."/>
            <person name="Riley R."/>
            <person name="Ohm R."/>
            <person name="Sun H."/>
            <person name="Tunlid A."/>
            <person name="Henrissat B."/>
            <person name="Grigoriev I.V."/>
            <person name="Hibbett D.S."/>
            <person name="Martin F."/>
        </authorList>
    </citation>
    <scope>NUCLEOTIDE SEQUENCE [LARGE SCALE GENOMIC DNA]</scope>
    <source>
        <strain evidence="3">FD-334 SS-4</strain>
    </source>
</reference>
<protein>
    <submittedName>
        <fullName evidence="2">Uncharacterized protein</fullName>
    </submittedName>
</protein>
<evidence type="ECO:0000313" key="2">
    <source>
        <dbReference type="EMBL" id="KJA13509.1"/>
    </source>
</evidence>
<dbReference type="AlphaFoldDB" id="A0A0D2N2M1"/>
<dbReference type="STRING" id="945553.A0A0D2N2M1"/>
<dbReference type="EMBL" id="KN817735">
    <property type="protein sequence ID" value="KJA13509.1"/>
    <property type="molecule type" value="Genomic_DNA"/>
</dbReference>
<evidence type="ECO:0000256" key="1">
    <source>
        <dbReference type="SAM" id="Coils"/>
    </source>
</evidence>
<feature type="coiled-coil region" evidence="1">
    <location>
        <begin position="186"/>
        <end position="213"/>
    </location>
</feature>
<proteinExistence type="predicted"/>
<organism evidence="2 3">
    <name type="scientific">Hypholoma sublateritium (strain FD-334 SS-4)</name>
    <dbReference type="NCBI Taxonomy" id="945553"/>
    <lineage>
        <taxon>Eukaryota</taxon>
        <taxon>Fungi</taxon>
        <taxon>Dikarya</taxon>
        <taxon>Basidiomycota</taxon>
        <taxon>Agaricomycotina</taxon>
        <taxon>Agaricomycetes</taxon>
        <taxon>Agaricomycetidae</taxon>
        <taxon>Agaricales</taxon>
        <taxon>Agaricineae</taxon>
        <taxon>Strophariaceae</taxon>
        <taxon>Hypholoma</taxon>
    </lineage>
</organism>
<sequence>MTSSPSPIFTSLAVVGLSVATLFGAFKLKTLWEHVQRDWTASTATQAQTAQELEALRQSLKEKEAEVKETADVAASREKEIEELLTQARHVEEELVAIREENKTLSQRTGVLGGQKERLAAELHTTKTEHKHTVELLEMRTAELKGAEMYLTKADLLSNVEVVSLLENLNSEIMQIAASMTEELPIEEKKIDLEGKEQESDEMREAYARAEDTVGPRMAELLKLSEHHEEPILVQLAVQASMTAYTHWIISSWVFETPEDEHMLSEIYARVREAEEQAVSGRWRQLTRKHLQRMLANEPDLSLDMLGAITNIFLTAGLKDTPEMAYERIISRFGSRVAVVMKLAVELNRHIGEGITSCDLEALYIAPDIVYDPTTMEDAIGTGSAEEETIICTTDLGLVRAEKVAGTRGDWKEAVLLKPKVVLYSGIAGIVKDTDSPL</sequence>
<keyword evidence="3" id="KW-1185">Reference proteome</keyword>
<dbReference type="OMA" id="INTQIFH"/>
<feature type="coiled-coil region" evidence="1">
    <location>
        <begin position="46"/>
        <end position="108"/>
    </location>
</feature>
<accession>A0A0D2N2M1</accession>
<evidence type="ECO:0000313" key="3">
    <source>
        <dbReference type="Proteomes" id="UP000054270"/>
    </source>
</evidence>